<name>A0A840DEV4_9MICO</name>
<keyword evidence="1" id="KW-0175">Coiled coil</keyword>
<dbReference type="InterPro" id="IPR018306">
    <property type="entry name" value="Phage_T5_Orf172_DNA-bd"/>
</dbReference>
<dbReference type="Pfam" id="PF13250">
    <property type="entry name" value="SNIPE"/>
    <property type="match status" value="1"/>
</dbReference>
<sequence length="366" mass="41452">MADKTAELDAIKKAVDFERGVLFFAEVGVNDFAHPAQDSASLAAELEVLRSDYKEMIRSKKAIRAASSFTFNGSAAQGKKFISQLSKVMLRAYNNEVENAVKSVTHRNLNTVIGRVNRFKEQVAQAGSMIDLEITEEYHRLRVREIVLAHQHNVALAEEKALERERRAELREQAKVEAELRRAQEKLKKEQAHYQTTLAALQAKGDSEGAARMEAKLADVQKALEDVNYRSANIRAGYVYVISNEGSFGKGVVKIGLTRRLDPMDRVRELGDASVPFNFNVHALFFADDAVEIEAKLHKHFERQRINLINIRREFFRVTPEEVLQALKDINVEIVEFAVDVEAKEYIDSEYLREQHTADDSDFAGV</sequence>
<keyword evidence="4" id="KW-1185">Reference proteome</keyword>
<comment type="caution">
    <text evidence="3">The sequence shown here is derived from an EMBL/GenBank/DDBJ whole genome shotgun (WGS) entry which is preliminary data.</text>
</comment>
<dbReference type="InterPro" id="IPR025280">
    <property type="entry name" value="SNIPE"/>
</dbReference>
<proteinExistence type="predicted"/>
<accession>A0A840DEV4</accession>
<dbReference type="Pfam" id="PF13455">
    <property type="entry name" value="MUG113"/>
    <property type="match status" value="1"/>
</dbReference>
<evidence type="ECO:0000313" key="4">
    <source>
        <dbReference type="Proteomes" id="UP000571183"/>
    </source>
</evidence>
<organism evidence="3 4">
    <name type="scientific">Canibacter oris</name>
    <dbReference type="NCBI Taxonomy" id="1365628"/>
    <lineage>
        <taxon>Bacteria</taxon>
        <taxon>Bacillati</taxon>
        <taxon>Actinomycetota</taxon>
        <taxon>Actinomycetes</taxon>
        <taxon>Micrococcales</taxon>
        <taxon>Microbacteriaceae</taxon>
        <taxon>Canibacter</taxon>
    </lineage>
</organism>
<feature type="domain" description="Bacteriophage T5 Orf172 DNA-binding" evidence="2">
    <location>
        <begin position="247"/>
        <end position="330"/>
    </location>
</feature>
<feature type="coiled-coil region" evidence="1">
    <location>
        <begin position="153"/>
        <end position="230"/>
    </location>
</feature>
<reference evidence="3" key="1">
    <citation type="submission" date="2020-08" db="EMBL/GenBank/DDBJ databases">
        <title>Sequencing the genomes of 1000 actinobacteria strains.</title>
        <authorList>
            <person name="Klenk H.-P."/>
        </authorList>
    </citation>
    <scope>NUCLEOTIDE SEQUENCE [LARGE SCALE GENOMIC DNA]</scope>
    <source>
        <strain evidence="3">DSM 27064</strain>
    </source>
</reference>
<dbReference type="AlphaFoldDB" id="A0A840DEV4"/>
<evidence type="ECO:0000259" key="2">
    <source>
        <dbReference type="SMART" id="SM00974"/>
    </source>
</evidence>
<evidence type="ECO:0000313" key="3">
    <source>
        <dbReference type="EMBL" id="MBB4071594.1"/>
    </source>
</evidence>
<dbReference type="EMBL" id="JACIFD010000007">
    <property type="protein sequence ID" value="MBB4071594.1"/>
    <property type="molecule type" value="Genomic_DNA"/>
</dbReference>
<protein>
    <submittedName>
        <fullName evidence="3">Thermostable 8-oxoguanine DNA glycosylase</fullName>
    </submittedName>
</protein>
<dbReference type="Proteomes" id="UP000571183">
    <property type="component" value="Unassembled WGS sequence"/>
</dbReference>
<evidence type="ECO:0000256" key="1">
    <source>
        <dbReference type="SAM" id="Coils"/>
    </source>
</evidence>
<gene>
    <name evidence="3" type="ORF">F5897_000902</name>
</gene>
<dbReference type="SMART" id="SM00974">
    <property type="entry name" value="T5orf172"/>
    <property type="match status" value="1"/>
</dbReference>